<dbReference type="GO" id="GO:0044550">
    <property type="term" value="P:secondary metabolite biosynthetic process"/>
    <property type="evidence" value="ECO:0007669"/>
    <property type="project" value="UniProtKB-ARBA"/>
</dbReference>
<evidence type="ECO:0000256" key="5">
    <source>
        <dbReference type="ARBA" id="ARBA00022553"/>
    </source>
</evidence>
<evidence type="ECO:0000259" key="15">
    <source>
        <dbReference type="PROSITE" id="PS52004"/>
    </source>
</evidence>
<dbReference type="Pfam" id="PF00109">
    <property type="entry name" value="ketoacyl-synt"/>
    <property type="match status" value="1"/>
</dbReference>
<dbReference type="FunFam" id="3.40.50.12780:FF:000013">
    <property type="entry name" value="Long-chain-fatty-acid--AMP ligase FadD32"/>
    <property type="match status" value="1"/>
</dbReference>
<dbReference type="FunFam" id="3.40.47.10:FF:000019">
    <property type="entry name" value="Polyketide synthase type I"/>
    <property type="match status" value="1"/>
</dbReference>
<dbReference type="InterPro" id="IPR016035">
    <property type="entry name" value="Acyl_Trfase/lysoPLipase"/>
</dbReference>
<keyword evidence="9" id="KW-0175">Coiled coil</keyword>
<dbReference type="SUPFAM" id="SSF53901">
    <property type="entry name" value="Thiolase-like"/>
    <property type="match status" value="1"/>
</dbReference>
<dbReference type="InterPro" id="IPR029063">
    <property type="entry name" value="SAM-dependent_MTases_sf"/>
</dbReference>
<dbReference type="GO" id="GO:0004312">
    <property type="term" value="F:fatty acid synthase activity"/>
    <property type="evidence" value="ECO:0007669"/>
    <property type="project" value="TreeGrafter"/>
</dbReference>
<dbReference type="PROSITE" id="PS00012">
    <property type="entry name" value="PHOSPHOPANTETHEINE"/>
    <property type="match status" value="1"/>
</dbReference>
<evidence type="ECO:0000256" key="11">
    <source>
        <dbReference type="ARBA" id="ARBA00023268"/>
    </source>
</evidence>
<dbReference type="Pfam" id="PF08242">
    <property type="entry name" value="Methyltransf_12"/>
    <property type="match status" value="1"/>
</dbReference>
<evidence type="ECO:0000256" key="3">
    <source>
        <dbReference type="ARBA" id="ARBA00006432"/>
    </source>
</evidence>
<feature type="domain" description="Ketosynthase family 3 (KS3)" evidence="15">
    <location>
        <begin position="705"/>
        <end position="1127"/>
    </location>
</feature>
<dbReference type="InterPro" id="IPR023213">
    <property type="entry name" value="CAT-like_dom_sf"/>
</dbReference>
<keyword evidence="8" id="KW-0276">Fatty acid metabolism</keyword>
<dbReference type="CDD" id="cd02440">
    <property type="entry name" value="AdoMet_MTases"/>
    <property type="match status" value="1"/>
</dbReference>
<dbReference type="Pfam" id="PF22621">
    <property type="entry name" value="CurL-like_PKS_C"/>
    <property type="match status" value="1"/>
</dbReference>
<comment type="similarity">
    <text evidence="3">Belongs to the ATP-dependent AMP-binding enzyme family.</text>
</comment>
<protein>
    <submittedName>
        <fullName evidence="16">Chondramide synthase cmdD</fullName>
    </submittedName>
</protein>
<dbReference type="PROSITE" id="PS52004">
    <property type="entry name" value="KS3_2"/>
    <property type="match status" value="1"/>
</dbReference>
<dbReference type="GO" id="GO:0071770">
    <property type="term" value="P:DIM/DIP cell wall layer assembly"/>
    <property type="evidence" value="ECO:0007669"/>
    <property type="project" value="TreeGrafter"/>
</dbReference>
<dbReference type="Gene3D" id="3.30.300.30">
    <property type="match status" value="3"/>
</dbReference>
<dbReference type="CDD" id="cd00833">
    <property type="entry name" value="PKS"/>
    <property type="match status" value="1"/>
</dbReference>
<dbReference type="InterPro" id="IPR013217">
    <property type="entry name" value="Methyltransf_12"/>
</dbReference>
<feature type="domain" description="Carrier" evidence="14">
    <location>
        <begin position="605"/>
        <end position="682"/>
    </location>
</feature>
<dbReference type="InterPro" id="IPR020841">
    <property type="entry name" value="PKS_Beta-ketoAc_synthase_dom"/>
</dbReference>
<dbReference type="CDD" id="cd19531">
    <property type="entry name" value="LCL_NRPS-like"/>
    <property type="match status" value="1"/>
</dbReference>
<keyword evidence="10" id="KW-0443">Lipid metabolism</keyword>
<dbReference type="Gene3D" id="1.10.1200.10">
    <property type="entry name" value="ACP-like"/>
    <property type="match status" value="3"/>
</dbReference>
<evidence type="ECO:0000256" key="9">
    <source>
        <dbReference type="ARBA" id="ARBA00023054"/>
    </source>
</evidence>
<dbReference type="PROSITE" id="PS00455">
    <property type="entry name" value="AMP_BINDING"/>
    <property type="match status" value="2"/>
</dbReference>
<dbReference type="Gene3D" id="3.30.559.10">
    <property type="entry name" value="Chloramphenicol acetyltransferase-like domain"/>
    <property type="match status" value="1"/>
</dbReference>
<dbReference type="InterPro" id="IPR009081">
    <property type="entry name" value="PP-bd_ACP"/>
</dbReference>
<dbReference type="InterPro" id="IPR001242">
    <property type="entry name" value="Condensation_dom"/>
</dbReference>
<comment type="similarity">
    <text evidence="12">In the C-terminal section; belongs to the NRP synthetase family.</text>
</comment>
<dbReference type="SMART" id="SM00823">
    <property type="entry name" value="PKS_PP"/>
    <property type="match status" value="3"/>
</dbReference>
<evidence type="ECO:0000313" key="16">
    <source>
        <dbReference type="EMBL" id="SIO95377.1"/>
    </source>
</evidence>
<dbReference type="SMART" id="SM00827">
    <property type="entry name" value="PKS_AT"/>
    <property type="match status" value="1"/>
</dbReference>
<dbReference type="Pfam" id="PF00698">
    <property type="entry name" value="Acyl_transf_1"/>
    <property type="match status" value="1"/>
</dbReference>
<dbReference type="SUPFAM" id="SSF53335">
    <property type="entry name" value="S-adenosyl-L-methionine-dependent methyltransferases"/>
    <property type="match status" value="1"/>
</dbReference>
<dbReference type="SUPFAM" id="SSF55048">
    <property type="entry name" value="Probable ACP-binding domain of malonyl-CoA ACP transacylase"/>
    <property type="match status" value="1"/>
</dbReference>
<comment type="cofactor">
    <cofactor evidence="1">
        <name>pantetheine 4'-phosphate</name>
        <dbReference type="ChEBI" id="CHEBI:47942"/>
    </cofactor>
</comment>
<dbReference type="InterPro" id="IPR014031">
    <property type="entry name" value="Ketoacyl_synth_C"/>
</dbReference>
<sequence>MGISSGTRKTIIDILYERANKKDSNHFGFEYEANDRQSVTRLSFAALHGQACSIARHLKHGAISGRVLLWFPPGLSFHRAFYGCLYAGITAVPMSVPPIHPENHQRSVRRTQRTRHIIQAADACGILTTSALRGQLAYLQQLIPEIAALPIFFEEELTDDITAAANWQPERIHPDHLAYIQFTSGSTGEPKGAMITHENIVQQGIGHAEVFPVPQGASSVVWLPFTHDWGLIDGVIMPVINGHQCYAISPASFLQRPYRWLQAISDKRAYISGGPNFAYDLCIERIRIEQLQSLDLSEWRIAQSGAETVRPATLSDFARKFAEAGFCYESFRPAYGMAESVLVATGYHQNNVSPVALNFERDALNQNRAEVTGQSSDTVPLTSCGMPISSLSLKIVDPETKISLGSGQIGEVWMAGPSLAKGYYNQPDATDETFNAYLASGEGPMMRTGDLGFLHQGHFYMTGRCKELIIIAGQNHYPQDIETTVFEAVSGLRKNGGAAFVHHIDSQGEVLIIVQEIQSIRAVPDLETVVSAVTAAVAEVHGIKLEALILVRPRTLPVTTSGKIERRTCCQLYLNDELQEVARWSRCDASDLDPDGRAAEQHHRVDAARLRRWLAQAISQQTGVVQNTISDRQAFSDFGLDSRDLGSLSGALEQWLGRELSATIFYEYPTVGALVSAMTSSGTSLAQKNISGTVGQHVAEPVAARDGIAVVGMSCRFPGATTPEAFWTQCLQSGNQFETIPVSRFDAGQYLQVVSQKEALSPQTIYMDKGAFIRDVEQFDAGLFGISGREAVSMDPQQRLLLELSWQALEDAGIAPDSLSDSNTGVYIGLSNNDYQKILADSERVGPWGATGNATSVAAGRLSYTLGLRGPAMVVDTACSSALVAVHLACQALRNGEADVALVGAANLLLTPDLFQSFCAAQMLSLSGKNRSFVAGADGYIRGEGGAVLVLKPLAQAKVDGDRVLGVLRGSAVNHDGHSNGLTAPSQQAQIELIRRAQNDAGVSPQAISYIEAHGTGTALGDPIELEALETVFHGRKQRLAVGSVKSQIGHLEAAAGMAGLLKALMVARHGIIPPHPEAGQPTPIFPWDTASLMLPETEQQIEAEQRFVGVSAFGLSGTNAHIIVENIGIENAVAAESLPAEVPTEERTGNGPYLLPISAADPRALDQLKAHYLSWMESASDTVLPDLCFSAMTTRSQFPYRLSAFGSDLAGMCHSLERASLPESAVANEPEVIFLFSGQGSSAFAGVRELYTQFSGIRQIFDTGEQLAKRHGIPSLLTILFGEDEQRSVQETQWMQPALFLIEYAVAKQWQYWGVEPSLCIGHSLGELVAACICGAMSFADGLALVIARGQLMQTHAPIGEMTVFFADSDTVTTLIRDIDDLQIAARNAPQNTVVSGTPMALESVRNRADEQQIAYRKLPVTRAFHTEQMQQAADELAAYVTDLTFRPLQTAMMTVSDGRHVAVGELISADYWHQQLLAPVDFYPSVQQLVEDESRWFIEVGSGAALLSFISGMSSSAGKRCIASVSGNRGCATSLMKGLGQIWQTGVAIDWTAVLPEGKKVALPGYPFQRQRYWPISTDLAQPTETIRETDGLTSQSDGDTESLTTSQQTLDWLRHTVADILLIDVQRVETQRALVPQGLDSLMAIRLIDRVKAQCGYILPIADVLGGGTLAGLTEKIQSHISLTESTVSEDVSVTGESESGSLSSSQLRLWMLDQLSPGNPAYNLPTSIRLSGPLSVRILEQCLTTIQQRHAVLRTSFLSGLDSEPKAVVNPVEPLSLPVTTLAAENQEEALARFAAEEAAFPFDLFRAPLFRASLVHLSDTEHVLFLTFHHIIADGWSLGGILMPELGELYRVMSAGQTGSLEQTITPGMKITYLAHAERQQQMMGDESFAAQREYWQMQLADLPPVVTLPPSRRRPLTRGYQGCRRHWVMPEELAAGLKVLSHHHGVTLFMTMLAGLNVVLQRWTDQHDIVIGTTFSERDSTSVAVFGDFTNFLPLRIQLDAQQTVASLLASVHQTCLDAFTNGHFPFDKIVAAVNPLRQSEQHPLFAVSFVLHSFDARTRPVEMTDELTARFIPPLIQIDNNTSEADLIIEAAHGPDGLILECEYDTELYDAALIDCFLQQYQTLLGFLVESSQTTPVAQLPVVEAGTLPGLIGARLQASRGESHQTIIERFDEITRHAPDHIAIRDLAGADSWSYQAVAKASERLARHLVLHGIGPESRVGLALNPSARLIICMLAVMRVGGTYVPFDTRWPERRQQFVTQDAGLDLILHDLAQARDADCPVLAVGPELLQGPAGPSVVLPTVNGKSAAYVIYTSGSTGMPKGVLISHENVLRLLDCSVALFDFNNRDIWLMAHSAAFDFSVWEIWGALLNGGTLVTADPETIRDPAAVHRLLHEEKVTVFNQTPSAFRAFSREHLSRQSHLSDLRLIIFGGEALDLQMLEPWIEIYGDQQPRLCNMYGITETTVHNTFHFIGRDELNTLGVIGMPLADRELYLLDESLYPVPHGIVGEIYIGGGGLAQGYLGRPALTAERFVPHPFSPEPGERLYRSGDLGRYLPDGKLIYVGRADHQVKIRGFRIEIDEIRMVLNQYPQVIDSVVLAEQDHDDTALIAYVVPEPTSSGQSEAIDGWRHVFDETYASQHDLGPEMLNISGWHSSYDGHPIPAEEMKEWVDQTVLRIQALKPKRVLEMGCGTGMILLRLAPDCHDYTGMDISATALEYIAGVLSRNRFDHEQITLQQGAADDFSSIAPSSVDTVILNSVVQLFPSIDYLEQVIAGALSRLSPQGTLFIGDVRHYGLHALFHLSVLDFQNKAVGSDLAERLVSRCQEDKELLVAPDYFYQLKQRYPQIRQVEVRLKTTWGENEMSRFRFDVVIQCGPALSAPVKCDWLPCPEDQHALRTMLSQSQKTLFGVRNIPNQRLHRWVRMMARAELNGSGEADLYCDQQAFHPAEIVEMAASLNWTAQIFWTGNNADGCFDAVFIQRDRTSDPEQVVIQNLVADHGGTAAWQTQANVPDLGLVSQQQIAEMRRHLEAHLPSYMIPELVPVAGLPLSGNGKIDTARLKQLRRQRVVSSETFVAPQDALQEAIAEEWREVLDLTKIGVKDNFFELGGHSLKATQLVARLQERFSIDVPLSAIFTAPTIEEQHSIILEQLTRLAQETEYDSDDISLRDVSMR</sequence>
<dbReference type="InterPro" id="IPR016039">
    <property type="entry name" value="Thiolase-like"/>
</dbReference>
<dbReference type="FunFam" id="3.40.50.980:FF:000002">
    <property type="entry name" value="Enterobactin synthetase component F"/>
    <property type="match status" value="1"/>
</dbReference>
<keyword evidence="4" id="KW-0596">Phosphopantetheine</keyword>
<evidence type="ECO:0000313" key="17">
    <source>
        <dbReference type="Proteomes" id="UP000184774"/>
    </source>
</evidence>
<dbReference type="NCBIfam" id="TIGR01733">
    <property type="entry name" value="AA-adenyl-dom"/>
    <property type="match status" value="1"/>
</dbReference>
<dbReference type="PANTHER" id="PTHR43775:SF37">
    <property type="entry name" value="SI:DKEY-61P9.11"/>
    <property type="match status" value="1"/>
</dbReference>
<accession>A0A1N6M7P7</accession>
<dbReference type="PROSITE" id="PS00606">
    <property type="entry name" value="KS3_1"/>
    <property type="match status" value="1"/>
</dbReference>
<dbReference type="GO" id="GO:0031177">
    <property type="term" value="F:phosphopantetheine binding"/>
    <property type="evidence" value="ECO:0007669"/>
    <property type="project" value="InterPro"/>
</dbReference>
<keyword evidence="5" id="KW-0597">Phosphoprotein</keyword>
<dbReference type="GO" id="GO:0005737">
    <property type="term" value="C:cytoplasm"/>
    <property type="evidence" value="ECO:0007669"/>
    <property type="project" value="TreeGrafter"/>
</dbReference>
<dbReference type="CDD" id="cd05931">
    <property type="entry name" value="FAAL"/>
    <property type="match status" value="1"/>
</dbReference>
<dbReference type="Gene3D" id="3.40.47.10">
    <property type="match status" value="1"/>
</dbReference>
<dbReference type="SMART" id="SM00825">
    <property type="entry name" value="PKS_KS"/>
    <property type="match status" value="1"/>
</dbReference>
<dbReference type="GO" id="GO:0006633">
    <property type="term" value="P:fatty acid biosynthetic process"/>
    <property type="evidence" value="ECO:0007669"/>
    <property type="project" value="UniProtKB-UniPathway"/>
</dbReference>
<dbReference type="SUPFAM" id="SSF52777">
    <property type="entry name" value="CoA-dependent acyltransferases"/>
    <property type="match status" value="2"/>
</dbReference>
<dbReference type="GO" id="GO:0005886">
    <property type="term" value="C:plasma membrane"/>
    <property type="evidence" value="ECO:0007669"/>
    <property type="project" value="TreeGrafter"/>
</dbReference>
<proteinExistence type="inferred from homology"/>
<evidence type="ECO:0000256" key="6">
    <source>
        <dbReference type="ARBA" id="ARBA00022679"/>
    </source>
</evidence>
<dbReference type="InterPro" id="IPR016036">
    <property type="entry name" value="Malonyl_transacylase_ACP-bd"/>
</dbReference>
<dbReference type="RefSeq" id="WP_074373872.1">
    <property type="nucleotide sequence ID" value="NZ_AP024907.1"/>
</dbReference>
<evidence type="ECO:0000256" key="7">
    <source>
        <dbReference type="ARBA" id="ARBA00022737"/>
    </source>
</evidence>
<feature type="domain" description="Carrier" evidence="14">
    <location>
        <begin position="1607"/>
        <end position="1684"/>
    </location>
</feature>
<dbReference type="SUPFAM" id="SSF47336">
    <property type="entry name" value="ACP-like"/>
    <property type="match status" value="3"/>
</dbReference>
<dbReference type="SUPFAM" id="SSF56801">
    <property type="entry name" value="Acetyl-CoA synthetase-like"/>
    <property type="match status" value="2"/>
</dbReference>
<dbReference type="InterPro" id="IPR036736">
    <property type="entry name" value="ACP-like_sf"/>
</dbReference>
<dbReference type="InterPro" id="IPR006162">
    <property type="entry name" value="Ppantetheine_attach_site"/>
</dbReference>
<dbReference type="Gene3D" id="3.30.559.30">
    <property type="entry name" value="Nonribosomal peptide synthetase, condensation domain"/>
    <property type="match status" value="1"/>
</dbReference>
<dbReference type="InterPro" id="IPR040097">
    <property type="entry name" value="FAAL/FAAC"/>
</dbReference>
<dbReference type="InterPro" id="IPR020806">
    <property type="entry name" value="PKS_PP-bd"/>
</dbReference>
<keyword evidence="7" id="KW-0677">Repeat</keyword>
<dbReference type="InterPro" id="IPR014043">
    <property type="entry name" value="Acyl_transferase_dom"/>
</dbReference>
<evidence type="ECO:0000256" key="13">
    <source>
        <dbReference type="ARBA" id="ARBA00054155"/>
    </source>
</evidence>
<dbReference type="PROSITE" id="PS50075">
    <property type="entry name" value="CARRIER"/>
    <property type="match status" value="3"/>
</dbReference>
<dbReference type="FunFam" id="1.10.1200.10:FF:000016">
    <property type="entry name" value="Non-ribosomal peptide synthase"/>
    <property type="match status" value="1"/>
</dbReference>
<dbReference type="Proteomes" id="UP000184774">
    <property type="component" value="Unassembled WGS sequence"/>
</dbReference>
<comment type="pathway">
    <text evidence="2">Lipid metabolism; fatty acid biosynthesis.</text>
</comment>
<dbReference type="Pfam" id="PF23024">
    <property type="entry name" value="AMP-dom_DIP2-like"/>
    <property type="match status" value="1"/>
</dbReference>
<dbReference type="Pfam" id="PF00668">
    <property type="entry name" value="Condensation"/>
    <property type="match status" value="1"/>
</dbReference>
<feature type="domain" description="Carrier" evidence="14">
    <location>
        <begin position="3083"/>
        <end position="3158"/>
    </location>
</feature>
<dbReference type="EMBL" id="FSSB01000018">
    <property type="protein sequence ID" value="SIO95377.1"/>
    <property type="molecule type" value="Genomic_DNA"/>
</dbReference>
<organism evidence="16 17">
    <name type="scientific">Vibrio spartinae</name>
    <dbReference type="NCBI Taxonomy" id="1918945"/>
    <lineage>
        <taxon>Bacteria</taxon>
        <taxon>Pseudomonadati</taxon>
        <taxon>Pseudomonadota</taxon>
        <taxon>Gammaproteobacteria</taxon>
        <taxon>Vibrionales</taxon>
        <taxon>Vibrionaceae</taxon>
        <taxon>Vibrio</taxon>
    </lineage>
</organism>
<dbReference type="Gene3D" id="3.30.70.3290">
    <property type="match status" value="1"/>
</dbReference>
<dbReference type="GO" id="GO:0004315">
    <property type="term" value="F:3-oxoacyl-[acyl-carrier-protein] synthase activity"/>
    <property type="evidence" value="ECO:0007669"/>
    <property type="project" value="InterPro"/>
</dbReference>
<dbReference type="InterPro" id="IPR018201">
    <property type="entry name" value="Ketoacyl_synth_AS"/>
</dbReference>
<dbReference type="Pfam" id="PF02801">
    <property type="entry name" value="Ketoacyl-synt_C"/>
    <property type="match status" value="1"/>
</dbReference>
<dbReference type="InterPro" id="IPR014030">
    <property type="entry name" value="Ketoacyl_synth_N"/>
</dbReference>
<reference evidence="16 17" key="1">
    <citation type="submission" date="2016-12" db="EMBL/GenBank/DDBJ databases">
        <authorList>
            <person name="Song W.-J."/>
            <person name="Kurnit D.M."/>
        </authorList>
    </citation>
    <scope>NUCLEOTIDE SEQUENCE [LARGE SCALE GENOMIC DNA]</scope>
    <source>
        <strain evidence="16 17">CECT 9026</strain>
    </source>
</reference>
<dbReference type="UniPathway" id="UPA00094"/>
<evidence type="ECO:0000256" key="1">
    <source>
        <dbReference type="ARBA" id="ARBA00001957"/>
    </source>
</evidence>
<name>A0A1N6M7P7_9VIBR</name>
<dbReference type="OrthoDB" id="9757559at2"/>
<evidence type="ECO:0000259" key="14">
    <source>
        <dbReference type="PROSITE" id="PS50075"/>
    </source>
</evidence>
<dbReference type="InterPro" id="IPR025110">
    <property type="entry name" value="AMP-bd_C"/>
</dbReference>
<dbReference type="Gene3D" id="3.40.366.10">
    <property type="entry name" value="Malonyl-Coenzyme A Acyl Carrier Protein, domain 2"/>
    <property type="match status" value="1"/>
</dbReference>
<dbReference type="Pfam" id="PF00501">
    <property type="entry name" value="AMP-binding"/>
    <property type="match status" value="2"/>
</dbReference>
<dbReference type="InterPro" id="IPR050091">
    <property type="entry name" value="PKS_NRPS_Biosynth_Enz"/>
</dbReference>
<evidence type="ECO:0000256" key="12">
    <source>
        <dbReference type="ARBA" id="ARBA00029443"/>
    </source>
</evidence>
<evidence type="ECO:0000256" key="8">
    <source>
        <dbReference type="ARBA" id="ARBA00022832"/>
    </source>
</evidence>
<dbReference type="Gene3D" id="3.40.50.12780">
    <property type="entry name" value="N-terminal domain of ligase-like"/>
    <property type="match status" value="2"/>
</dbReference>
<dbReference type="FunFam" id="2.30.38.10:FF:000001">
    <property type="entry name" value="Non-ribosomal peptide synthetase PvdI"/>
    <property type="match status" value="1"/>
</dbReference>
<dbReference type="InterPro" id="IPR001227">
    <property type="entry name" value="Ac_transferase_dom_sf"/>
</dbReference>
<dbReference type="InterPro" id="IPR020845">
    <property type="entry name" value="AMP-binding_CS"/>
</dbReference>
<dbReference type="PANTHER" id="PTHR43775">
    <property type="entry name" value="FATTY ACID SYNTHASE"/>
    <property type="match status" value="1"/>
</dbReference>
<evidence type="ECO:0000256" key="10">
    <source>
        <dbReference type="ARBA" id="ARBA00023098"/>
    </source>
</evidence>
<evidence type="ECO:0000256" key="4">
    <source>
        <dbReference type="ARBA" id="ARBA00022450"/>
    </source>
</evidence>
<keyword evidence="11" id="KW-0511">Multifunctional enzyme</keyword>
<evidence type="ECO:0000256" key="2">
    <source>
        <dbReference type="ARBA" id="ARBA00005194"/>
    </source>
</evidence>
<dbReference type="SUPFAM" id="SSF52151">
    <property type="entry name" value="FabD/lysophospholipase-like"/>
    <property type="match status" value="1"/>
</dbReference>
<dbReference type="FunFam" id="3.40.50.12780:FF:000012">
    <property type="entry name" value="Non-ribosomal peptide synthetase"/>
    <property type="match status" value="1"/>
</dbReference>
<dbReference type="InterPro" id="IPR010071">
    <property type="entry name" value="AA_adenyl_dom"/>
</dbReference>
<dbReference type="Gene3D" id="3.40.50.150">
    <property type="entry name" value="Vaccinia Virus protein VP39"/>
    <property type="match status" value="1"/>
</dbReference>
<comment type="function">
    <text evidence="13">Involved in production of the polyketide antibiotic thailandamide.</text>
</comment>
<gene>
    <name evidence="16" type="primary">cmdD_1</name>
    <name evidence="16" type="ORF">VSP9026_03119</name>
</gene>
<keyword evidence="6" id="KW-0808">Transferase</keyword>
<dbReference type="InterPro" id="IPR042099">
    <property type="entry name" value="ANL_N_sf"/>
</dbReference>
<dbReference type="InterPro" id="IPR045851">
    <property type="entry name" value="AMP-bd_C_sf"/>
</dbReference>
<dbReference type="InterPro" id="IPR000873">
    <property type="entry name" value="AMP-dep_synth/lig_dom"/>
</dbReference>
<dbReference type="Pfam" id="PF00550">
    <property type="entry name" value="PP-binding"/>
    <property type="match status" value="3"/>
</dbReference>